<dbReference type="GeneID" id="29125103"/>
<gene>
    <name evidence="2" type="primary">141</name>
    <name evidence="2" type="ORF">SEA_YVONNETASTIC_141</name>
</gene>
<evidence type="ECO:0000256" key="1">
    <source>
        <dbReference type="SAM" id="MobiDB-lite"/>
    </source>
</evidence>
<evidence type="ECO:0000313" key="2">
    <source>
        <dbReference type="EMBL" id="AMS02685.1"/>
    </source>
</evidence>
<name>A0A142K9A2_9CAUD</name>
<accession>A0A142K9A2</accession>
<sequence length="146" mass="16642">MVSRRCRDCEAEGITSRRKAPYPGPRCTTHNRQRRSERRSTDHARRLQAVYNLKLSEYEEILAHQGGKCAICQRATGKSRRLSVDHKHEKDGGGYIRGLLCGPCNRDVLGHLRDNVEALQRAIDYLTNPPAVEVIGVRYVPFDEEL</sequence>
<proteinExistence type="predicted"/>
<keyword evidence="3" id="KW-1185">Reference proteome</keyword>
<feature type="region of interest" description="Disordered" evidence="1">
    <location>
        <begin position="20"/>
        <end position="42"/>
    </location>
</feature>
<dbReference type="OrthoDB" id="27676at10239"/>
<dbReference type="InterPro" id="IPR038563">
    <property type="entry name" value="Endonuclease_7_sf"/>
</dbReference>
<dbReference type="KEGG" id="vg:29125103"/>
<dbReference type="GO" id="GO:0004519">
    <property type="term" value="F:endonuclease activity"/>
    <property type="evidence" value="ECO:0007669"/>
    <property type="project" value="UniProtKB-KW"/>
</dbReference>
<reference evidence="3" key="1">
    <citation type="submission" date="2016-03" db="EMBL/GenBank/DDBJ databases">
        <authorList>
            <person name="Ploux O."/>
        </authorList>
    </citation>
    <scope>NUCLEOTIDE SEQUENCE [LARGE SCALE GENOMIC DNA]</scope>
</reference>
<dbReference type="InterPro" id="IPR044925">
    <property type="entry name" value="His-Me_finger_sf"/>
</dbReference>
<dbReference type="Gene3D" id="3.40.1800.10">
    <property type="entry name" value="His-Me finger endonucleases"/>
    <property type="match status" value="1"/>
</dbReference>
<dbReference type="InterPro" id="IPR004211">
    <property type="entry name" value="Endonuclease_7"/>
</dbReference>
<organism evidence="2 3">
    <name type="scientific">Gordonia phage Yvonnetastic</name>
    <dbReference type="NCBI Taxonomy" id="1821566"/>
    <lineage>
        <taxon>Viruses</taxon>
        <taxon>Duplodnaviria</taxon>
        <taxon>Heunggongvirae</taxon>
        <taxon>Uroviricota</taxon>
        <taxon>Caudoviricetes</taxon>
        <taxon>Yvonnevirus</taxon>
        <taxon>Yvonnevirus yvonnetastic</taxon>
        <taxon>Gordonia virus Yvonnetastic</taxon>
    </lineage>
</organism>
<protein>
    <submittedName>
        <fullName evidence="2">Endonuclease VII</fullName>
    </submittedName>
</protein>
<dbReference type="EMBL" id="KU963248">
    <property type="protein sequence ID" value="AMS02685.1"/>
    <property type="molecule type" value="Genomic_DNA"/>
</dbReference>
<dbReference type="RefSeq" id="YP_009301195.1">
    <property type="nucleotide sequence ID" value="NC_031230.1"/>
</dbReference>
<dbReference type="Proteomes" id="UP000201371">
    <property type="component" value="Segment"/>
</dbReference>
<keyword evidence="2" id="KW-0540">Nuclease</keyword>
<keyword evidence="2" id="KW-0378">Hydrolase</keyword>
<dbReference type="Pfam" id="PF02945">
    <property type="entry name" value="Endonuclease_7"/>
    <property type="match status" value="1"/>
</dbReference>
<keyword evidence="2" id="KW-0255">Endonuclease</keyword>
<dbReference type="SUPFAM" id="SSF54060">
    <property type="entry name" value="His-Me finger endonucleases"/>
    <property type="match status" value="1"/>
</dbReference>
<evidence type="ECO:0000313" key="3">
    <source>
        <dbReference type="Proteomes" id="UP000201371"/>
    </source>
</evidence>